<evidence type="ECO:0000259" key="9">
    <source>
        <dbReference type="SMART" id="SM00401"/>
    </source>
</evidence>
<dbReference type="InterPro" id="IPR013088">
    <property type="entry name" value="Znf_NHR/GATA"/>
</dbReference>
<evidence type="ECO:0000313" key="10">
    <source>
        <dbReference type="EMBL" id="KAI5448591.1"/>
    </source>
</evidence>
<evidence type="ECO:0000256" key="7">
    <source>
        <dbReference type="ARBA" id="ARBA00024019"/>
    </source>
</evidence>
<evidence type="ECO:0000256" key="5">
    <source>
        <dbReference type="ARBA" id="ARBA00023125"/>
    </source>
</evidence>
<dbReference type="GO" id="GO:0043565">
    <property type="term" value="F:sequence-specific DNA binding"/>
    <property type="evidence" value="ECO:0007669"/>
    <property type="project" value="InterPro"/>
</dbReference>
<dbReference type="SUPFAM" id="SSF57716">
    <property type="entry name" value="Glucocorticoid receptor-like (DNA-binding domain)"/>
    <property type="match status" value="1"/>
</dbReference>
<evidence type="ECO:0000256" key="2">
    <source>
        <dbReference type="ARBA" id="ARBA00022771"/>
    </source>
</evidence>
<dbReference type="Proteomes" id="UP001058974">
    <property type="component" value="Chromosome 1"/>
</dbReference>
<comment type="caution">
    <text evidence="10">The sequence shown here is derived from an EMBL/GenBank/DDBJ whole genome shotgun (WGS) entry which is preliminary data.</text>
</comment>
<evidence type="ECO:0000313" key="11">
    <source>
        <dbReference type="Proteomes" id="UP001058974"/>
    </source>
</evidence>
<evidence type="ECO:0000256" key="1">
    <source>
        <dbReference type="ARBA" id="ARBA00022723"/>
    </source>
</evidence>
<comment type="similarity">
    <text evidence="7">Belongs to the type IV zinc-finger family. Class B subfamily.</text>
</comment>
<dbReference type="OrthoDB" id="1436864at2759"/>
<dbReference type="PANTHER" id="PTHR47172">
    <property type="entry name" value="OS01G0976800 PROTEIN"/>
    <property type="match status" value="1"/>
</dbReference>
<comment type="function">
    <text evidence="8">Transcriptional regulator that specifically binds 5'-GATA-3' or 5'-GAT-3' motifs within gene promoters.</text>
</comment>
<evidence type="ECO:0000256" key="8">
    <source>
        <dbReference type="ARBA" id="ARBA00037539"/>
    </source>
</evidence>
<accession>A0A9D5H191</accession>
<dbReference type="SMART" id="SM00401">
    <property type="entry name" value="ZnF_GATA"/>
    <property type="match status" value="1"/>
</dbReference>
<dbReference type="Gramene" id="Psat01G0584700-T1">
    <property type="protein sequence ID" value="KAI5448591.1"/>
    <property type="gene ID" value="KIW84_015847"/>
</dbReference>
<feature type="domain" description="GATA-type" evidence="9">
    <location>
        <begin position="130"/>
        <end position="186"/>
    </location>
</feature>
<keyword evidence="5" id="KW-0238">DNA-binding</keyword>
<protein>
    <recommendedName>
        <fullName evidence="9">GATA-type domain-containing protein</fullName>
    </recommendedName>
</protein>
<keyword evidence="11" id="KW-1185">Reference proteome</keyword>
<evidence type="ECO:0000256" key="4">
    <source>
        <dbReference type="ARBA" id="ARBA00023015"/>
    </source>
</evidence>
<reference evidence="10 11" key="1">
    <citation type="journal article" date="2022" name="Nat. Genet.">
        <title>Improved pea reference genome and pan-genome highlight genomic features and evolutionary characteristics.</title>
        <authorList>
            <person name="Yang T."/>
            <person name="Liu R."/>
            <person name="Luo Y."/>
            <person name="Hu S."/>
            <person name="Wang D."/>
            <person name="Wang C."/>
            <person name="Pandey M.K."/>
            <person name="Ge S."/>
            <person name="Xu Q."/>
            <person name="Li N."/>
            <person name="Li G."/>
            <person name="Huang Y."/>
            <person name="Saxena R.K."/>
            <person name="Ji Y."/>
            <person name="Li M."/>
            <person name="Yan X."/>
            <person name="He Y."/>
            <person name="Liu Y."/>
            <person name="Wang X."/>
            <person name="Xiang C."/>
            <person name="Varshney R.K."/>
            <person name="Ding H."/>
            <person name="Gao S."/>
            <person name="Zong X."/>
        </authorList>
    </citation>
    <scope>NUCLEOTIDE SEQUENCE [LARGE SCALE GENOMIC DNA]</scope>
    <source>
        <strain evidence="10 11">cv. Zhongwan 6</strain>
    </source>
</reference>
<keyword evidence="2" id="KW-0863">Zinc-finger</keyword>
<gene>
    <name evidence="10" type="ORF">KIW84_015847</name>
</gene>
<organism evidence="10 11">
    <name type="scientific">Pisum sativum</name>
    <name type="common">Garden pea</name>
    <name type="synonym">Lathyrus oleraceus</name>
    <dbReference type="NCBI Taxonomy" id="3888"/>
    <lineage>
        <taxon>Eukaryota</taxon>
        <taxon>Viridiplantae</taxon>
        <taxon>Streptophyta</taxon>
        <taxon>Embryophyta</taxon>
        <taxon>Tracheophyta</taxon>
        <taxon>Spermatophyta</taxon>
        <taxon>Magnoliopsida</taxon>
        <taxon>eudicotyledons</taxon>
        <taxon>Gunneridae</taxon>
        <taxon>Pentapetalae</taxon>
        <taxon>rosids</taxon>
        <taxon>fabids</taxon>
        <taxon>Fabales</taxon>
        <taxon>Fabaceae</taxon>
        <taxon>Papilionoideae</taxon>
        <taxon>50 kb inversion clade</taxon>
        <taxon>NPAAA clade</taxon>
        <taxon>Hologalegina</taxon>
        <taxon>IRL clade</taxon>
        <taxon>Fabeae</taxon>
        <taxon>Lathyrus</taxon>
    </lineage>
</organism>
<name>A0A9D5H191_PEA</name>
<keyword evidence="3" id="KW-0862">Zinc</keyword>
<sequence length="204" mass="22623">MGDYFGKKMDCDIDLNLPLKEVKFKWYPENYSRQNNTTTPLVSQNGTQDMMNISDANKQVHPVAAAAAAADVPTLVAEQGSGTRSVSHYVHVEPMYFIDSLRVIANHGVPTDPGRRRYRRHGQPLPARPTDPLRFCTNLHCMARKTPMCRSGPIGSRTLCNACGIYYNKYVIRGKVHAIIIHEDGCSSASVPPTQSVERDSSTS</sequence>
<keyword evidence="4" id="KW-0805">Transcription regulation</keyword>
<dbReference type="Gene3D" id="3.30.50.10">
    <property type="entry name" value="Erythroid Transcription Factor GATA-1, subunit A"/>
    <property type="match status" value="1"/>
</dbReference>
<keyword evidence="1" id="KW-0479">Metal-binding</keyword>
<evidence type="ECO:0000256" key="6">
    <source>
        <dbReference type="ARBA" id="ARBA00023163"/>
    </source>
</evidence>
<dbReference type="PANTHER" id="PTHR47172:SF24">
    <property type="entry name" value="GATA ZINC FINGER DOMAIN-CONTAINING PROTEIN 14-RELATED"/>
    <property type="match status" value="1"/>
</dbReference>
<dbReference type="InterPro" id="IPR000679">
    <property type="entry name" value="Znf_GATA"/>
</dbReference>
<dbReference type="EMBL" id="JAMSHJ010000001">
    <property type="protein sequence ID" value="KAI5448591.1"/>
    <property type="molecule type" value="Genomic_DNA"/>
</dbReference>
<proteinExistence type="inferred from homology"/>
<dbReference type="Pfam" id="PF00320">
    <property type="entry name" value="GATA"/>
    <property type="match status" value="1"/>
</dbReference>
<dbReference type="AlphaFoldDB" id="A0A9D5H191"/>
<keyword evidence="6" id="KW-0804">Transcription</keyword>
<dbReference type="GO" id="GO:0006355">
    <property type="term" value="P:regulation of DNA-templated transcription"/>
    <property type="evidence" value="ECO:0007669"/>
    <property type="project" value="InterPro"/>
</dbReference>
<evidence type="ECO:0000256" key="3">
    <source>
        <dbReference type="ARBA" id="ARBA00022833"/>
    </source>
</evidence>
<dbReference type="CDD" id="cd00202">
    <property type="entry name" value="ZnF_GATA"/>
    <property type="match status" value="1"/>
</dbReference>
<dbReference type="GO" id="GO:0008270">
    <property type="term" value="F:zinc ion binding"/>
    <property type="evidence" value="ECO:0007669"/>
    <property type="project" value="UniProtKB-KW"/>
</dbReference>